<dbReference type="Proteomes" id="UP001054837">
    <property type="component" value="Unassembled WGS sequence"/>
</dbReference>
<evidence type="ECO:0000313" key="2">
    <source>
        <dbReference type="Proteomes" id="UP001054837"/>
    </source>
</evidence>
<reference evidence="1 2" key="1">
    <citation type="submission" date="2021-06" db="EMBL/GenBank/DDBJ databases">
        <title>Caerostris darwini draft genome.</title>
        <authorList>
            <person name="Kono N."/>
            <person name="Arakawa K."/>
        </authorList>
    </citation>
    <scope>NUCLEOTIDE SEQUENCE [LARGE SCALE GENOMIC DNA]</scope>
</reference>
<name>A0AAV4WE57_9ARAC</name>
<dbReference type="AlphaFoldDB" id="A0AAV4WE57"/>
<accession>A0AAV4WE57</accession>
<protein>
    <submittedName>
        <fullName evidence="1">Uncharacterized protein</fullName>
    </submittedName>
</protein>
<evidence type="ECO:0000313" key="1">
    <source>
        <dbReference type="EMBL" id="GIY80927.1"/>
    </source>
</evidence>
<comment type="caution">
    <text evidence="1">The sequence shown here is derived from an EMBL/GenBank/DDBJ whole genome shotgun (WGS) entry which is preliminary data.</text>
</comment>
<dbReference type="EMBL" id="BPLQ01014566">
    <property type="protein sequence ID" value="GIY80927.1"/>
    <property type="molecule type" value="Genomic_DNA"/>
</dbReference>
<gene>
    <name evidence="1" type="ORF">CDAR_70731</name>
</gene>
<proteinExistence type="predicted"/>
<keyword evidence="2" id="KW-1185">Reference proteome</keyword>
<sequence length="106" mass="11809">MKYFPLPRKIPINVFGVIFLETRKPGQPLQEFCGARCSVVTAEVGSAIPCAESRAPQTLLKPFSLGHGSKPENFYSCAGCKNWEKMKSESNETAIFYSLRFETVSL</sequence>
<organism evidence="1 2">
    <name type="scientific">Caerostris darwini</name>
    <dbReference type="NCBI Taxonomy" id="1538125"/>
    <lineage>
        <taxon>Eukaryota</taxon>
        <taxon>Metazoa</taxon>
        <taxon>Ecdysozoa</taxon>
        <taxon>Arthropoda</taxon>
        <taxon>Chelicerata</taxon>
        <taxon>Arachnida</taxon>
        <taxon>Araneae</taxon>
        <taxon>Araneomorphae</taxon>
        <taxon>Entelegynae</taxon>
        <taxon>Araneoidea</taxon>
        <taxon>Araneidae</taxon>
        <taxon>Caerostris</taxon>
    </lineage>
</organism>